<keyword evidence="9" id="KW-0100">Branched-chain amino acid biosynthesis</keyword>
<dbReference type="EMBL" id="MN740325">
    <property type="protein sequence ID" value="QHU00242.1"/>
    <property type="molecule type" value="Genomic_DNA"/>
</dbReference>
<evidence type="ECO:0000256" key="8">
    <source>
        <dbReference type="ARBA" id="ARBA00023002"/>
    </source>
</evidence>
<dbReference type="SUPFAM" id="SSF48179">
    <property type="entry name" value="6-phosphogluconate dehydrogenase C-terminal domain-like"/>
    <property type="match status" value="1"/>
</dbReference>
<dbReference type="InterPro" id="IPR013328">
    <property type="entry name" value="6PGD_dom2"/>
</dbReference>
<dbReference type="GO" id="GO:0004455">
    <property type="term" value="F:ketol-acid reductoisomerase activity"/>
    <property type="evidence" value="ECO:0007669"/>
    <property type="project" value="InterPro"/>
</dbReference>
<dbReference type="GO" id="GO:0009097">
    <property type="term" value="P:isoleucine biosynthetic process"/>
    <property type="evidence" value="ECO:0007669"/>
    <property type="project" value="UniProtKB-UniPathway"/>
</dbReference>
<dbReference type="GO" id="GO:0046872">
    <property type="term" value="F:metal ion binding"/>
    <property type="evidence" value="ECO:0007669"/>
    <property type="project" value="UniProtKB-KW"/>
</dbReference>
<evidence type="ECO:0000256" key="4">
    <source>
        <dbReference type="ARBA" id="ARBA00010318"/>
    </source>
</evidence>
<feature type="domain" description="KARI C-terminal knotted" evidence="11">
    <location>
        <begin position="206"/>
        <end position="353"/>
    </location>
</feature>
<dbReference type="Gene3D" id="1.10.1040.10">
    <property type="entry name" value="N-(1-d-carboxylethyl)-l-norvaline Dehydrogenase, domain 2"/>
    <property type="match status" value="2"/>
</dbReference>
<evidence type="ECO:0000256" key="9">
    <source>
        <dbReference type="ARBA" id="ARBA00023304"/>
    </source>
</evidence>
<dbReference type="InterPro" id="IPR013023">
    <property type="entry name" value="KARI"/>
</dbReference>
<dbReference type="PROSITE" id="PS51850">
    <property type="entry name" value="KARI_N"/>
    <property type="match status" value="1"/>
</dbReference>
<dbReference type="SUPFAM" id="SSF51735">
    <property type="entry name" value="NAD(P)-binding Rossmann-fold domains"/>
    <property type="match status" value="1"/>
</dbReference>
<organism evidence="12">
    <name type="scientific">viral metagenome</name>
    <dbReference type="NCBI Taxonomy" id="1070528"/>
    <lineage>
        <taxon>unclassified sequences</taxon>
        <taxon>metagenomes</taxon>
        <taxon>organismal metagenomes</taxon>
    </lineage>
</organism>
<dbReference type="PROSITE" id="PS51851">
    <property type="entry name" value="KARI_C"/>
    <property type="match status" value="1"/>
</dbReference>
<keyword evidence="5" id="KW-0028">Amino-acid biosynthesis</keyword>
<dbReference type="Pfam" id="PF07991">
    <property type="entry name" value="KARI_N"/>
    <property type="match status" value="1"/>
</dbReference>
<evidence type="ECO:0000256" key="3">
    <source>
        <dbReference type="ARBA" id="ARBA00004885"/>
    </source>
</evidence>
<dbReference type="NCBIfam" id="TIGR00465">
    <property type="entry name" value="ilvC"/>
    <property type="match status" value="1"/>
</dbReference>
<keyword evidence="7" id="KW-0460">Magnesium</keyword>
<comment type="cofactor">
    <cofactor evidence="1">
        <name>Mg(2+)</name>
        <dbReference type="ChEBI" id="CHEBI:18420"/>
    </cofactor>
</comment>
<keyword evidence="8" id="KW-0560">Oxidoreductase</keyword>
<evidence type="ECO:0000256" key="7">
    <source>
        <dbReference type="ARBA" id="ARBA00022842"/>
    </source>
</evidence>
<evidence type="ECO:0000259" key="11">
    <source>
        <dbReference type="PROSITE" id="PS51851"/>
    </source>
</evidence>
<sequence>MTFLPSFSTRSYMSTQQQLLLKNDNPIDKCKEQLKFKTISVLGYGPQGKAQALNLRDHNLNVILGLRRGGPSWEKAIKDNWRPDIDLLDIAQATYTSDIVKVLLSDVGQIEQWNTIKNNLNENNTLYFSHGFGIHYNKYTNINPPKDIDIIMVSPKCSGNTVRKNFLSGEGVVSSYAIYQDHTKEAYNNCKSLGFLIGNNYMFQTTFEKEVLSDLTGERCILMGMIQAAFVAQYKVLKKHGHSPLEAYHETVYEALNSLYPLINDKGMSWLYKNCSTTAQRGAIDWSKTFEKQLIPMIDACYHSVKSDAEVKRVIECNSDPSYRIKLDNELQEIENQELWEIDKHLRIINKDQ</sequence>
<comment type="pathway">
    <text evidence="3">Amino-acid biosynthesis; L-isoleucine biosynthesis; L-isoleucine from 2-oxobutanoate: step 2/4.</text>
</comment>
<dbReference type="InterPro" id="IPR036291">
    <property type="entry name" value="NAD(P)-bd_dom_sf"/>
</dbReference>
<evidence type="ECO:0000259" key="10">
    <source>
        <dbReference type="PROSITE" id="PS51850"/>
    </source>
</evidence>
<dbReference type="PANTHER" id="PTHR21371:SF1">
    <property type="entry name" value="KETOL-ACID REDUCTOISOMERASE, MITOCHONDRIAL"/>
    <property type="match status" value="1"/>
</dbReference>
<evidence type="ECO:0000256" key="6">
    <source>
        <dbReference type="ARBA" id="ARBA00022723"/>
    </source>
</evidence>
<dbReference type="GO" id="GO:0009099">
    <property type="term" value="P:L-valine biosynthetic process"/>
    <property type="evidence" value="ECO:0007669"/>
    <property type="project" value="UniProtKB-UniPathway"/>
</dbReference>
<dbReference type="InterPro" id="IPR008927">
    <property type="entry name" value="6-PGluconate_DH-like_C_sf"/>
</dbReference>
<dbReference type="AlphaFoldDB" id="A0A6C0J3N7"/>
<feature type="domain" description="KARI N-terminal Rossmann" evidence="10">
    <location>
        <begin position="17"/>
        <end position="205"/>
    </location>
</feature>
<evidence type="ECO:0000256" key="5">
    <source>
        <dbReference type="ARBA" id="ARBA00022605"/>
    </source>
</evidence>
<evidence type="ECO:0008006" key="13">
    <source>
        <dbReference type="Google" id="ProtNLM"/>
    </source>
</evidence>
<dbReference type="Pfam" id="PF01450">
    <property type="entry name" value="KARI_C"/>
    <property type="match status" value="1"/>
</dbReference>
<protein>
    <recommendedName>
        <fullName evidence="13">Ketol-acid reductoisomerase</fullName>
    </recommendedName>
</protein>
<dbReference type="PANTHER" id="PTHR21371">
    <property type="entry name" value="KETOL-ACID REDUCTOISOMERASE, MITOCHONDRIAL"/>
    <property type="match status" value="1"/>
</dbReference>
<reference evidence="12" key="1">
    <citation type="journal article" date="2020" name="Nature">
        <title>Giant virus diversity and host interactions through global metagenomics.</title>
        <authorList>
            <person name="Schulz F."/>
            <person name="Roux S."/>
            <person name="Paez-Espino D."/>
            <person name="Jungbluth S."/>
            <person name="Walsh D.A."/>
            <person name="Denef V.J."/>
            <person name="McMahon K.D."/>
            <person name="Konstantinidis K.T."/>
            <person name="Eloe-Fadrosh E.A."/>
            <person name="Kyrpides N.C."/>
            <person name="Woyke T."/>
        </authorList>
    </citation>
    <scope>NUCLEOTIDE SEQUENCE</scope>
    <source>
        <strain evidence="12">GVMAG-M-3300025860-12</strain>
    </source>
</reference>
<dbReference type="UniPathway" id="UPA00049">
    <property type="reaction ID" value="UER00060"/>
</dbReference>
<proteinExistence type="inferred from homology"/>
<name>A0A6C0J3N7_9ZZZZ</name>
<dbReference type="InterPro" id="IPR013116">
    <property type="entry name" value="KARI_N"/>
</dbReference>
<evidence type="ECO:0000313" key="12">
    <source>
        <dbReference type="EMBL" id="QHU00242.1"/>
    </source>
</evidence>
<dbReference type="InterPro" id="IPR000506">
    <property type="entry name" value="KARI_C"/>
</dbReference>
<comment type="pathway">
    <text evidence="2">Amino-acid biosynthesis; L-valine biosynthesis; L-valine from pyruvate: step 2/4.</text>
</comment>
<dbReference type="Gene3D" id="3.40.50.720">
    <property type="entry name" value="NAD(P)-binding Rossmann-like Domain"/>
    <property type="match status" value="1"/>
</dbReference>
<accession>A0A6C0J3N7</accession>
<keyword evidence="6" id="KW-0479">Metal-binding</keyword>
<evidence type="ECO:0000256" key="2">
    <source>
        <dbReference type="ARBA" id="ARBA00004864"/>
    </source>
</evidence>
<comment type="similarity">
    <text evidence="4">Belongs to the ketol-acid reductoisomerase family.</text>
</comment>
<dbReference type="UniPathway" id="UPA00047">
    <property type="reaction ID" value="UER00056"/>
</dbReference>
<evidence type="ECO:0000256" key="1">
    <source>
        <dbReference type="ARBA" id="ARBA00001946"/>
    </source>
</evidence>